<dbReference type="InterPro" id="IPR000821">
    <property type="entry name" value="Ala_racemase"/>
</dbReference>
<evidence type="ECO:0000313" key="5">
    <source>
        <dbReference type="EMBL" id="GAG94160.1"/>
    </source>
</evidence>
<feature type="domain" description="Alanine racemase N-terminal" evidence="4">
    <location>
        <begin position="43"/>
        <end position="196"/>
    </location>
</feature>
<name>X1BGM1_9ZZZZ</name>
<sequence>MERRKFLAAAGIAPIGMTFSKHLPNNMDYKDTPSELFDPWLEINTKNLAWNVSQVRKRVNNRPIMAVIKCNAYGHGLIGTAKVLEKQNIQQFAVVKVQEALLLRNNGIKGTILNFGSFSQQEAEKIVQKNISQSVFSETVEIFAKAARKLNKRAKVHIKVDTGLGRVGVPYYYAMSFIEKVASMPEIAIEGIFTTLTEQLDFDKIQVER</sequence>
<feature type="non-terminal residue" evidence="5">
    <location>
        <position position="209"/>
    </location>
</feature>
<dbReference type="Gene3D" id="3.20.20.10">
    <property type="entry name" value="Alanine racemase"/>
    <property type="match status" value="1"/>
</dbReference>
<dbReference type="EMBL" id="BART01022258">
    <property type="protein sequence ID" value="GAG94160.1"/>
    <property type="molecule type" value="Genomic_DNA"/>
</dbReference>
<dbReference type="GO" id="GO:0005829">
    <property type="term" value="C:cytosol"/>
    <property type="evidence" value="ECO:0007669"/>
    <property type="project" value="TreeGrafter"/>
</dbReference>
<keyword evidence="3" id="KW-0413">Isomerase</keyword>
<evidence type="ECO:0000256" key="3">
    <source>
        <dbReference type="ARBA" id="ARBA00023235"/>
    </source>
</evidence>
<dbReference type="PRINTS" id="PR00992">
    <property type="entry name" value="ALARACEMASE"/>
</dbReference>
<evidence type="ECO:0000256" key="2">
    <source>
        <dbReference type="ARBA" id="ARBA00022898"/>
    </source>
</evidence>
<protein>
    <recommendedName>
        <fullName evidence="4">Alanine racemase N-terminal domain-containing protein</fullName>
    </recommendedName>
</protein>
<organism evidence="5">
    <name type="scientific">marine sediment metagenome</name>
    <dbReference type="NCBI Taxonomy" id="412755"/>
    <lineage>
        <taxon>unclassified sequences</taxon>
        <taxon>metagenomes</taxon>
        <taxon>ecological metagenomes</taxon>
    </lineage>
</organism>
<dbReference type="InterPro" id="IPR029066">
    <property type="entry name" value="PLP-binding_barrel"/>
</dbReference>
<evidence type="ECO:0000259" key="4">
    <source>
        <dbReference type="Pfam" id="PF01168"/>
    </source>
</evidence>
<dbReference type="GO" id="GO:0008784">
    <property type="term" value="F:alanine racemase activity"/>
    <property type="evidence" value="ECO:0007669"/>
    <property type="project" value="InterPro"/>
</dbReference>
<dbReference type="GO" id="GO:0030632">
    <property type="term" value="P:D-alanine biosynthetic process"/>
    <property type="evidence" value="ECO:0007669"/>
    <property type="project" value="TreeGrafter"/>
</dbReference>
<gene>
    <name evidence="5" type="ORF">S01H4_40796</name>
</gene>
<accession>X1BGM1</accession>
<dbReference type="PANTHER" id="PTHR30511:SF0">
    <property type="entry name" value="ALANINE RACEMASE, CATABOLIC-RELATED"/>
    <property type="match status" value="1"/>
</dbReference>
<dbReference type="SUPFAM" id="SSF51419">
    <property type="entry name" value="PLP-binding barrel"/>
    <property type="match status" value="1"/>
</dbReference>
<comment type="cofactor">
    <cofactor evidence="1">
        <name>pyridoxal 5'-phosphate</name>
        <dbReference type="ChEBI" id="CHEBI:597326"/>
    </cofactor>
</comment>
<proteinExistence type="predicted"/>
<reference evidence="5" key="1">
    <citation type="journal article" date="2014" name="Front. Microbiol.">
        <title>High frequency of phylogenetically diverse reductive dehalogenase-homologous genes in deep subseafloor sedimentary metagenomes.</title>
        <authorList>
            <person name="Kawai M."/>
            <person name="Futagami T."/>
            <person name="Toyoda A."/>
            <person name="Takaki Y."/>
            <person name="Nishi S."/>
            <person name="Hori S."/>
            <person name="Arai W."/>
            <person name="Tsubouchi T."/>
            <person name="Morono Y."/>
            <person name="Uchiyama I."/>
            <person name="Ito T."/>
            <person name="Fujiyama A."/>
            <person name="Inagaki F."/>
            <person name="Takami H."/>
        </authorList>
    </citation>
    <scope>NUCLEOTIDE SEQUENCE</scope>
    <source>
        <strain evidence="5">Expedition CK06-06</strain>
    </source>
</reference>
<dbReference type="AlphaFoldDB" id="X1BGM1"/>
<comment type="caution">
    <text evidence="5">The sequence shown here is derived from an EMBL/GenBank/DDBJ whole genome shotgun (WGS) entry which is preliminary data.</text>
</comment>
<dbReference type="InterPro" id="IPR001608">
    <property type="entry name" value="Ala_racemase_N"/>
</dbReference>
<evidence type="ECO:0000256" key="1">
    <source>
        <dbReference type="ARBA" id="ARBA00001933"/>
    </source>
</evidence>
<dbReference type="PANTHER" id="PTHR30511">
    <property type="entry name" value="ALANINE RACEMASE"/>
    <property type="match status" value="1"/>
</dbReference>
<keyword evidence="2" id="KW-0663">Pyridoxal phosphate</keyword>
<dbReference type="Pfam" id="PF01168">
    <property type="entry name" value="Ala_racemase_N"/>
    <property type="match status" value="1"/>
</dbReference>
<dbReference type="GO" id="GO:0030170">
    <property type="term" value="F:pyridoxal phosphate binding"/>
    <property type="evidence" value="ECO:0007669"/>
    <property type="project" value="TreeGrafter"/>
</dbReference>